<keyword evidence="2" id="KW-1185">Reference proteome</keyword>
<dbReference type="PANTHER" id="PTHR40037:SF1">
    <property type="entry name" value="PHOSPHOESTERASE SAOUHSC_00951-RELATED"/>
    <property type="match status" value="1"/>
</dbReference>
<dbReference type="EMBL" id="JAKGSG010000018">
    <property type="protein sequence ID" value="MCF4120243.1"/>
    <property type="molecule type" value="Genomic_DNA"/>
</dbReference>
<dbReference type="InterPro" id="IPR050580">
    <property type="entry name" value="2H_phosphoesterase_YjcG-like"/>
</dbReference>
<organism evidence="1 2">
    <name type="scientific">Antribacter soli</name>
    <dbReference type="NCBI Taxonomy" id="2910976"/>
    <lineage>
        <taxon>Bacteria</taxon>
        <taxon>Bacillati</taxon>
        <taxon>Actinomycetota</taxon>
        <taxon>Actinomycetes</taxon>
        <taxon>Micrococcales</taxon>
        <taxon>Promicromonosporaceae</taxon>
        <taxon>Antribacter</taxon>
    </lineage>
</organism>
<dbReference type="Gene3D" id="3.90.1140.10">
    <property type="entry name" value="Cyclic phosphodiesterase"/>
    <property type="match status" value="1"/>
</dbReference>
<proteinExistence type="predicted"/>
<dbReference type="Proteomes" id="UP001165405">
    <property type="component" value="Unassembled WGS sequence"/>
</dbReference>
<dbReference type="InterPro" id="IPR009097">
    <property type="entry name" value="Cyclic_Pdiesterase"/>
</dbReference>
<dbReference type="PANTHER" id="PTHR40037">
    <property type="entry name" value="PHOSPHOESTERASE YJCG-RELATED"/>
    <property type="match status" value="1"/>
</dbReference>
<dbReference type="Pfam" id="PF13563">
    <property type="entry name" value="2_5_RNA_ligase2"/>
    <property type="match status" value="1"/>
</dbReference>
<reference evidence="1" key="1">
    <citation type="submission" date="2022-01" db="EMBL/GenBank/DDBJ databases">
        <title>Antribacter sp. nov., isolated from Guizhou of China.</title>
        <authorList>
            <person name="Chengliang C."/>
            <person name="Ya Z."/>
        </authorList>
    </citation>
    <scope>NUCLEOTIDE SEQUENCE</scope>
    <source>
        <strain evidence="1">KLBMP 9083</strain>
    </source>
</reference>
<name>A0AA41QB72_9MICO</name>
<evidence type="ECO:0000313" key="2">
    <source>
        <dbReference type="Proteomes" id="UP001165405"/>
    </source>
</evidence>
<dbReference type="GO" id="GO:0016874">
    <property type="term" value="F:ligase activity"/>
    <property type="evidence" value="ECO:0007669"/>
    <property type="project" value="UniProtKB-KW"/>
</dbReference>
<sequence length="204" mass="22130">MNIPVRAAGQVRVGIAIEIPEPFSSELSAARAASGDALAATVPPHITLLGPTVLDLVDLPAARAQLRSAARSAAPFRVRLRGTATFRPVSPVVFVAVAQGIAECERLERAVRSGVLDQDLRFNYHPHVTIAHEVPDTDLDKAFDALADYEADFDVSCFWQYEHGDDGVWRPQVRFDLTGDGPVRAGRGLGGRASGWWHRRTGAR</sequence>
<keyword evidence="1" id="KW-0436">Ligase</keyword>
<protein>
    <submittedName>
        <fullName evidence="1">2'-5' RNA ligase family protein</fullName>
    </submittedName>
</protein>
<accession>A0AA41QB72</accession>
<dbReference type="AlphaFoldDB" id="A0AA41QB72"/>
<comment type="caution">
    <text evidence="1">The sequence shown here is derived from an EMBL/GenBank/DDBJ whole genome shotgun (WGS) entry which is preliminary data.</text>
</comment>
<gene>
    <name evidence="1" type="ORF">L1785_04545</name>
</gene>
<dbReference type="RefSeq" id="WP_236087980.1">
    <property type="nucleotide sequence ID" value="NZ_JAKGSG010000018.1"/>
</dbReference>
<evidence type="ECO:0000313" key="1">
    <source>
        <dbReference type="EMBL" id="MCF4120243.1"/>
    </source>
</evidence>
<dbReference type="SUPFAM" id="SSF55144">
    <property type="entry name" value="LigT-like"/>
    <property type="match status" value="1"/>
</dbReference>